<evidence type="ECO:0000313" key="3">
    <source>
        <dbReference type="Proteomes" id="UP000740926"/>
    </source>
</evidence>
<dbReference type="GO" id="GO:0003677">
    <property type="term" value="F:DNA binding"/>
    <property type="evidence" value="ECO:0007669"/>
    <property type="project" value="InterPro"/>
</dbReference>
<comment type="caution">
    <text evidence="2">The sequence shown here is derived from an EMBL/GenBank/DDBJ whole genome shotgun (WGS) entry which is preliminary data.</text>
</comment>
<protein>
    <recommendedName>
        <fullName evidence="1">Transposase Tc1-like domain-containing protein</fullName>
    </recommendedName>
</protein>
<proteinExistence type="predicted"/>
<name>A0A9P6YQS2_9FUNG</name>
<dbReference type="GO" id="GO:0015074">
    <property type="term" value="P:DNA integration"/>
    <property type="evidence" value="ECO:0007669"/>
    <property type="project" value="InterPro"/>
</dbReference>
<evidence type="ECO:0000259" key="1">
    <source>
        <dbReference type="Pfam" id="PF01498"/>
    </source>
</evidence>
<organism evidence="2 3">
    <name type="scientific">Rhizopus delemar</name>
    <dbReference type="NCBI Taxonomy" id="936053"/>
    <lineage>
        <taxon>Eukaryota</taxon>
        <taxon>Fungi</taxon>
        <taxon>Fungi incertae sedis</taxon>
        <taxon>Mucoromycota</taxon>
        <taxon>Mucoromycotina</taxon>
        <taxon>Mucoromycetes</taxon>
        <taxon>Mucorales</taxon>
        <taxon>Mucorineae</taxon>
        <taxon>Rhizopodaceae</taxon>
        <taxon>Rhizopus</taxon>
    </lineage>
</organism>
<dbReference type="AlphaFoldDB" id="A0A9P6YQS2"/>
<gene>
    <name evidence="2" type="ORF">G6F50_012602</name>
</gene>
<dbReference type="GO" id="GO:0006313">
    <property type="term" value="P:DNA transposition"/>
    <property type="evidence" value="ECO:0007669"/>
    <property type="project" value="InterPro"/>
</dbReference>
<evidence type="ECO:0000313" key="2">
    <source>
        <dbReference type="EMBL" id="KAG1557469.1"/>
    </source>
</evidence>
<dbReference type="Proteomes" id="UP000740926">
    <property type="component" value="Unassembled WGS sequence"/>
</dbReference>
<accession>A0A9P6YQS2</accession>
<feature type="domain" description="Transposase Tc1-like" evidence="1">
    <location>
        <begin position="65"/>
        <end position="136"/>
    </location>
</feature>
<reference evidence="2 3" key="1">
    <citation type="journal article" date="2020" name="Microb. Genom.">
        <title>Genetic diversity of clinical and environmental Mucorales isolates obtained from an investigation of mucormycosis cases among solid organ transplant recipients.</title>
        <authorList>
            <person name="Nguyen M.H."/>
            <person name="Kaul D."/>
            <person name="Muto C."/>
            <person name="Cheng S.J."/>
            <person name="Richter R.A."/>
            <person name="Bruno V.M."/>
            <person name="Liu G."/>
            <person name="Beyhan S."/>
            <person name="Sundermann A.J."/>
            <person name="Mounaud S."/>
            <person name="Pasculle A.W."/>
            <person name="Nierman W.C."/>
            <person name="Driscoll E."/>
            <person name="Cumbie R."/>
            <person name="Clancy C.J."/>
            <person name="Dupont C.L."/>
        </authorList>
    </citation>
    <scope>NUCLEOTIDE SEQUENCE [LARGE SCALE GENOMIC DNA]</scope>
    <source>
        <strain evidence="2 3">GL24</strain>
    </source>
</reference>
<dbReference type="InterPro" id="IPR002492">
    <property type="entry name" value="Transposase_Tc1-like"/>
</dbReference>
<dbReference type="Gene3D" id="3.30.420.10">
    <property type="entry name" value="Ribonuclease H-like superfamily/Ribonuclease H"/>
    <property type="match status" value="1"/>
</dbReference>
<dbReference type="EMBL" id="JAANIU010004087">
    <property type="protein sequence ID" value="KAG1557469.1"/>
    <property type="molecule type" value="Genomic_DNA"/>
</dbReference>
<dbReference type="InterPro" id="IPR036397">
    <property type="entry name" value="RNaseH_sf"/>
</dbReference>
<dbReference type="Pfam" id="PF01498">
    <property type="entry name" value="HTH_Tnp_Tc3_2"/>
    <property type="match status" value="1"/>
</dbReference>
<sequence>MTRTISKSVQNQIQLLLASNMTYEQVMERIPGLKKSTLGRYANKFFPNRMKATPGRRATIGETTKSYIRRQVIKGEFKTAKAVHQYLNGLGYIIGYSGVLKLLKSMNFHAKIKVKKPLLTKVQKARRLAWAMAHKDWTTDDWRRMVFSDETKVNVFGSDGCKYYWSRPDDALQPHHLQWVEKWFQCF</sequence>
<keyword evidence="3" id="KW-1185">Reference proteome</keyword>